<protein>
    <submittedName>
        <fullName evidence="2">Uncharacterized protein</fullName>
    </submittedName>
</protein>
<proteinExistence type="predicted"/>
<dbReference type="AlphaFoldDB" id="A0A0F9MER7"/>
<dbReference type="EMBL" id="LAZR01004930">
    <property type="protein sequence ID" value="KKN04354.1"/>
    <property type="molecule type" value="Genomic_DNA"/>
</dbReference>
<accession>A0A0F9MER7</accession>
<evidence type="ECO:0000256" key="1">
    <source>
        <dbReference type="SAM" id="MobiDB-lite"/>
    </source>
</evidence>
<feature type="region of interest" description="Disordered" evidence="1">
    <location>
        <begin position="28"/>
        <end position="54"/>
    </location>
</feature>
<organism evidence="2">
    <name type="scientific">marine sediment metagenome</name>
    <dbReference type="NCBI Taxonomy" id="412755"/>
    <lineage>
        <taxon>unclassified sequences</taxon>
        <taxon>metagenomes</taxon>
        <taxon>ecological metagenomes</taxon>
    </lineage>
</organism>
<sequence length="54" mass="5775">MNDQQAPALATAGWPADSVRRRYSDKLYGKANNPGVQGRAALGNAAERRRGGPH</sequence>
<name>A0A0F9MER7_9ZZZZ</name>
<gene>
    <name evidence="2" type="ORF">LCGC14_1098330</name>
</gene>
<comment type="caution">
    <text evidence="2">The sequence shown here is derived from an EMBL/GenBank/DDBJ whole genome shotgun (WGS) entry which is preliminary data.</text>
</comment>
<reference evidence="2" key="1">
    <citation type="journal article" date="2015" name="Nature">
        <title>Complex archaea that bridge the gap between prokaryotes and eukaryotes.</title>
        <authorList>
            <person name="Spang A."/>
            <person name="Saw J.H."/>
            <person name="Jorgensen S.L."/>
            <person name="Zaremba-Niedzwiedzka K."/>
            <person name="Martijn J."/>
            <person name="Lind A.E."/>
            <person name="van Eijk R."/>
            <person name="Schleper C."/>
            <person name="Guy L."/>
            <person name="Ettema T.J."/>
        </authorList>
    </citation>
    <scope>NUCLEOTIDE SEQUENCE</scope>
</reference>
<evidence type="ECO:0000313" key="2">
    <source>
        <dbReference type="EMBL" id="KKN04354.1"/>
    </source>
</evidence>